<dbReference type="EMBL" id="NGJU01000009">
    <property type="protein sequence ID" value="RST95720.1"/>
    <property type="molecule type" value="Genomic_DNA"/>
</dbReference>
<dbReference type="GO" id="GO:0043190">
    <property type="term" value="C:ATP-binding cassette (ABC) transporter complex"/>
    <property type="evidence" value="ECO:0007669"/>
    <property type="project" value="InterPro"/>
</dbReference>
<sequence length="545" mass="60662">MQLTLSKKFFIATASLLFLSGCQNSQPDTEKETAETASYKVIVKQEIPSIDASITNDVVGWGVLKNTGEGLFRLDQSSKLIPAGAAAIPEISADGLTYTFALRETAVWANGEPVTAQDYVYGWQRTVDPETASEVAYLFESLENYQAILKGESPVSELGVKALSDYKLEVTLENPVPYIQSLFSLPPFFPQNKKMIADSGDKYATASQFVVGNGPFTLENFDGAGTDTNWSYVKNETYWDREQVKIDDIQIDVVKEDATALNLFQDGQADDIVISGEIAQQMSSDPSFISQELSTTTYIEFNHTKKELQNENLRKALTYAFDRQLLVDKILGDGSLPATGLVPKNMSFNPTTQADFVTDSGNHLAFDAIKAQEYWKKAKKELNIENFHFRLMSSDTDSAKKVVEYMQGAIQETLPEVTVDVLSVPLSIRLDRETKGDFDLTLVGWGAEYDDPSVFLELFVTSNFNNSGQYRNPDFDKLIQAAGTTHASDPDARWQDLLEAEKILLETAGVAPIYQKAEAHLRNPKIKNILSAGPEFDYKWSYIEK</sequence>
<comment type="caution">
    <text evidence="8">The sequence shown here is derived from an EMBL/GenBank/DDBJ whole genome shotgun (WGS) entry which is preliminary data.</text>
</comment>
<dbReference type="PROSITE" id="PS51257">
    <property type="entry name" value="PROKAR_LIPOPROTEIN"/>
    <property type="match status" value="1"/>
</dbReference>
<dbReference type="CDD" id="cd08504">
    <property type="entry name" value="PBP2_OppA"/>
    <property type="match status" value="1"/>
</dbReference>
<keyword evidence="5" id="KW-0653">Protein transport</keyword>
<dbReference type="RefSeq" id="WP_126779516.1">
    <property type="nucleotide sequence ID" value="NZ_NGJU01000009.1"/>
</dbReference>
<keyword evidence="3" id="KW-0813">Transport</keyword>
<feature type="chain" id="PRO_5038862726" evidence="6">
    <location>
        <begin position="26"/>
        <end position="545"/>
    </location>
</feature>
<dbReference type="GO" id="GO:0015833">
    <property type="term" value="P:peptide transport"/>
    <property type="evidence" value="ECO:0007669"/>
    <property type="project" value="UniProtKB-KW"/>
</dbReference>
<dbReference type="Gene3D" id="3.40.190.10">
    <property type="entry name" value="Periplasmic binding protein-like II"/>
    <property type="match status" value="1"/>
</dbReference>
<dbReference type="Proteomes" id="UP000287239">
    <property type="component" value="Unassembled WGS sequence"/>
</dbReference>
<comment type="subcellular location">
    <subcellularLocation>
        <location evidence="1">Cell envelope</location>
    </subcellularLocation>
</comment>
<dbReference type="SUPFAM" id="SSF53850">
    <property type="entry name" value="Periplasmic binding protein-like II"/>
    <property type="match status" value="1"/>
</dbReference>
<dbReference type="GeneID" id="98568122"/>
<evidence type="ECO:0000256" key="1">
    <source>
        <dbReference type="ARBA" id="ARBA00004196"/>
    </source>
</evidence>
<evidence type="ECO:0000256" key="2">
    <source>
        <dbReference type="ARBA" id="ARBA00005695"/>
    </source>
</evidence>
<accession>A0A429ZPS9</accession>
<name>A0A429ZPS9_9ENTE</name>
<evidence type="ECO:0000313" key="9">
    <source>
        <dbReference type="Proteomes" id="UP000287239"/>
    </source>
</evidence>
<dbReference type="FunFam" id="3.10.105.10:FF:000001">
    <property type="entry name" value="Oligopeptide ABC transporter, oligopeptide-binding protein"/>
    <property type="match status" value="1"/>
</dbReference>
<dbReference type="GO" id="GO:1904680">
    <property type="term" value="F:peptide transmembrane transporter activity"/>
    <property type="evidence" value="ECO:0007669"/>
    <property type="project" value="TreeGrafter"/>
</dbReference>
<evidence type="ECO:0000313" key="8">
    <source>
        <dbReference type="EMBL" id="RST95720.1"/>
    </source>
</evidence>
<keyword evidence="5" id="KW-0571">Peptide transport</keyword>
<dbReference type="Gene3D" id="3.90.76.10">
    <property type="entry name" value="Dipeptide-binding Protein, Domain 1"/>
    <property type="match status" value="1"/>
</dbReference>
<gene>
    <name evidence="8" type="ORF">CBF35_07045</name>
</gene>
<dbReference type="InterPro" id="IPR039424">
    <property type="entry name" value="SBP_5"/>
</dbReference>
<evidence type="ECO:0000256" key="3">
    <source>
        <dbReference type="ARBA" id="ARBA00022448"/>
    </source>
</evidence>
<dbReference type="AlphaFoldDB" id="A0A429ZPS9"/>
<dbReference type="PIRSF" id="PIRSF002741">
    <property type="entry name" value="MppA"/>
    <property type="match status" value="1"/>
</dbReference>
<feature type="domain" description="Solute-binding protein family 5" evidence="7">
    <location>
        <begin position="80"/>
        <end position="465"/>
    </location>
</feature>
<feature type="signal peptide" evidence="6">
    <location>
        <begin position="1"/>
        <end position="25"/>
    </location>
</feature>
<reference evidence="8 9" key="1">
    <citation type="submission" date="2017-05" db="EMBL/GenBank/DDBJ databases">
        <title>Vagococcus spp. assemblies.</title>
        <authorList>
            <person name="Gulvik C.A."/>
        </authorList>
    </citation>
    <scope>NUCLEOTIDE SEQUENCE [LARGE SCALE GENOMIC DNA]</scope>
    <source>
        <strain evidence="8 9">NCFB 2777</strain>
    </source>
</reference>
<organism evidence="8 9">
    <name type="scientific">Vagococcus salmoninarum</name>
    <dbReference type="NCBI Taxonomy" id="2739"/>
    <lineage>
        <taxon>Bacteria</taxon>
        <taxon>Bacillati</taxon>
        <taxon>Bacillota</taxon>
        <taxon>Bacilli</taxon>
        <taxon>Lactobacillales</taxon>
        <taxon>Enterococcaceae</taxon>
        <taxon>Vagococcus</taxon>
    </lineage>
</organism>
<dbReference type="PANTHER" id="PTHR30290">
    <property type="entry name" value="PERIPLASMIC BINDING COMPONENT OF ABC TRANSPORTER"/>
    <property type="match status" value="1"/>
</dbReference>
<evidence type="ECO:0000259" key="7">
    <source>
        <dbReference type="Pfam" id="PF00496"/>
    </source>
</evidence>
<dbReference type="InterPro" id="IPR030678">
    <property type="entry name" value="Peptide/Ni-bd"/>
</dbReference>
<proteinExistence type="inferred from homology"/>
<dbReference type="Gene3D" id="3.10.105.10">
    <property type="entry name" value="Dipeptide-binding Protein, Domain 3"/>
    <property type="match status" value="1"/>
</dbReference>
<dbReference type="Pfam" id="PF00496">
    <property type="entry name" value="SBP_bac_5"/>
    <property type="match status" value="1"/>
</dbReference>
<dbReference type="FunFam" id="3.90.76.10:FF:000001">
    <property type="entry name" value="Oligopeptide ABC transporter substrate-binding protein"/>
    <property type="match status" value="1"/>
</dbReference>
<keyword evidence="4 6" id="KW-0732">Signal</keyword>
<comment type="similarity">
    <text evidence="2">Belongs to the bacterial solute-binding protein 5 family.</text>
</comment>
<dbReference type="OrthoDB" id="2255988at2"/>
<dbReference type="PANTHER" id="PTHR30290:SF10">
    <property type="entry name" value="PERIPLASMIC OLIGOPEPTIDE-BINDING PROTEIN-RELATED"/>
    <property type="match status" value="1"/>
</dbReference>
<evidence type="ECO:0000256" key="5">
    <source>
        <dbReference type="ARBA" id="ARBA00022856"/>
    </source>
</evidence>
<evidence type="ECO:0000256" key="6">
    <source>
        <dbReference type="SAM" id="SignalP"/>
    </source>
</evidence>
<evidence type="ECO:0000256" key="4">
    <source>
        <dbReference type="ARBA" id="ARBA00022729"/>
    </source>
</evidence>
<keyword evidence="9" id="KW-1185">Reference proteome</keyword>
<dbReference type="InterPro" id="IPR000914">
    <property type="entry name" value="SBP_5_dom"/>
</dbReference>
<dbReference type="GO" id="GO:0030288">
    <property type="term" value="C:outer membrane-bounded periplasmic space"/>
    <property type="evidence" value="ECO:0007669"/>
    <property type="project" value="UniProtKB-ARBA"/>
</dbReference>
<protein>
    <submittedName>
        <fullName evidence="8">Peptide ABC transporter substrate-binding protein</fullName>
    </submittedName>
</protein>